<dbReference type="PANTHER" id="PTHR38118">
    <property type="entry name" value="ANCHORED CELL WALL PROTEIN 11-RELATED"/>
    <property type="match status" value="1"/>
</dbReference>
<proteinExistence type="predicted"/>
<evidence type="ECO:0000256" key="1">
    <source>
        <dbReference type="SAM" id="MobiDB-lite"/>
    </source>
</evidence>
<dbReference type="AlphaFoldDB" id="A0A2I1CUK9"/>
<dbReference type="Proteomes" id="UP000234254">
    <property type="component" value="Unassembled WGS sequence"/>
</dbReference>
<name>A0A2I1CUK9_ASPC2</name>
<feature type="region of interest" description="Disordered" evidence="1">
    <location>
        <begin position="123"/>
        <end position="168"/>
    </location>
</feature>
<organism evidence="4 5">
    <name type="scientific">Aspergillus campestris (strain IBT 28561)</name>
    <dbReference type="NCBI Taxonomy" id="1392248"/>
    <lineage>
        <taxon>Eukaryota</taxon>
        <taxon>Fungi</taxon>
        <taxon>Dikarya</taxon>
        <taxon>Ascomycota</taxon>
        <taxon>Pezizomycotina</taxon>
        <taxon>Eurotiomycetes</taxon>
        <taxon>Eurotiomycetidae</taxon>
        <taxon>Eurotiales</taxon>
        <taxon>Aspergillaceae</taxon>
        <taxon>Aspergillus</taxon>
        <taxon>Aspergillus subgen. Circumdati</taxon>
    </lineage>
</organism>
<dbReference type="VEuPathDB" id="FungiDB:P168DRAFT_329990"/>
<evidence type="ECO:0000313" key="4">
    <source>
        <dbReference type="EMBL" id="PKY01294.1"/>
    </source>
</evidence>
<dbReference type="GeneID" id="36549054"/>
<sequence length="194" mass="20350">MLPILLLSSLLATTAVAGSEYSLPEGFDLNQIKSTDRAAWCRGQRNTCPKMCDGSANDNSCDSETLKFNCTCDDGSSANSTDYIETVPYYVCEANFGQCISRSPGLDDQEKCKTAKEQCGSRNASETSTTSSSSASPSPTGSSTDKEESSDAGTTTDSSSSTPSPTSNAAVRLMQDHASGVLATALFVGLRVFL</sequence>
<dbReference type="RefSeq" id="XP_024689888.1">
    <property type="nucleotide sequence ID" value="XM_024841530.1"/>
</dbReference>
<dbReference type="PANTHER" id="PTHR38118:SF4">
    <property type="match status" value="1"/>
</dbReference>
<protein>
    <recommendedName>
        <fullName evidence="3">DUF7707 domain-containing protein</fullName>
    </recommendedName>
</protein>
<feature type="chain" id="PRO_5014143146" description="DUF7707 domain-containing protein" evidence="2">
    <location>
        <begin position="18"/>
        <end position="194"/>
    </location>
</feature>
<dbReference type="OrthoDB" id="2121879at2759"/>
<evidence type="ECO:0000256" key="2">
    <source>
        <dbReference type="SAM" id="SignalP"/>
    </source>
</evidence>
<keyword evidence="2" id="KW-0732">Signal</keyword>
<feature type="domain" description="DUF7707" evidence="3">
    <location>
        <begin position="27"/>
        <end position="123"/>
    </location>
</feature>
<dbReference type="InterPro" id="IPR056124">
    <property type="entry name" value="DUF7707"/>
</dbReference>
<feature type="signal peptide" evidence="2">
    <location>
        <begin position="1"/>
        <end position="17"/>
    </location>
</feature>
<reference evidence="4" key="1">
    <citation type="submission" date="2016-12" db="EMBL/GenBank/DDBJ databases">
        <title>The genomes of Aspergillus section Nigri reveals drivers in fungal speciation.</title>
        <authorList>
            <consortium name="DOE Joint Genome Institute"/>
            <person name="Vesth T.C."/>
            <person name="Nybo J."/>
            <person name="Theobald S."/>
            <person name="Brandl J."/>
            <person name="Frisvad J.C."/>
            <person name="Nielsen K.F."/>
            <person name="Lyhne E.K."/>
            <person name="Kogle M.E."/>
            <person name="Kuo A."/>
            <person name="Riley R."/>
            <person name="Clum A."/>
            <person name="Nolan M."/>
            <person name="Lipzen A."/>
            <person name="Salamov A."/>
            <person name="Henrissat B."/>
            <person name="Wiebenga A."/>
            <person name="De vries R.P."/>
            <person name="Grigoriev I.V."/>
            <person name="Mortensen U.H."/>
            <person name="Andersen M.R."/>
            <person name="Baker S.E."/>
        </authorList>
    </citation>
    <scope>NUCLEOTIDE SEQUENCE</scope>
    <source>
        <strain evidence="4">IBT 28561</strain>
    </source>
</reference>
<feature type="compositionally biased region" description="Low complexity" evidence="1">
    <location>
        <begin position="124"/>
        <end position="143"/>
    </location>
</feature>
<evidence type="ECO:0000313" key="5">
    <source>
        <dbReference type="Proteomes" id="UP000234254"/>
    </source>
</evidence>
<evidence type="ECO:0000259" key="3">
    <source>
        <dbReference type="Pfam" id="PF24808"/>
    </source>
</evidence>
<comment type="caution">
    <text evidence="4">The sequence shown here is derived from an EMBL/GenBank/DDBJ whole genome shotgun (WGS) entry which is preliminary data.</text>
</comment>
<dbReference type="Pfam" id="PF24808">
    <property type="entry name" value="DUF7707"/>
    <property type="match status" value="1"/>
</dbReference>
<dbReference type="EMBL" id="MSFM01000012">
    <property type="protein sequence ID" value="PKY01294.1"/>
    <property type="molecule type" value="Genomic_DNA"/>
</dbReference>
<feature type="compositionally biased region" description="Low complexity" evidence="1">
    <location>
        <begin position="151"/>
        <end position="167"/>
    </location>
</feature>
<keyword evidence="5" id="KW-1185">Reference proteome</keyword>
<gene>
    <name evidence="4" type="ORF">P168DRAFT_329990</name>
</gene>
<accession>A0A2I1CUK9</accession>